<evidence type="ECO:0000313" key="2">
    <source>
        <dbReference type="WBParaSite" id="PS1159_v2.g11255.t1"/>
    </source>
</evidence>
<dbReference type="WBParaSite" id="PS1159_v2.g11255.t1">
    <property type="protein sequence ID" value="PS1159_v2.g11255.t1"/>
    <property type="gene ID" value="PS1159_v2.g11255"/>
</dbReference>
<sequence length="95" mass="10900">MELLILSVLQQNIIAISKIFDNITFDKIAKILNTDKNTEKTAAEMINQARLKATLDQVRSLIYFQKSEDVVSIDQQLLRACQVQSMIEFVKNIQN</sequence>
<dbReference type="Proteomes" id="UP000887580">
    <property type="component" value="Unplaced"/>
</dbReference>
<organism evidence="1 2">
    <name type="scientific">Panagrolaimus sp. PS1159</name>
    <dbReference type="NCBI Taxonomy" id="55785"/>
    <lineage>
        <taxon>Eukaryota</taxon>
        <taxon>Metazoa</taxon>
        <taxon>Ecdysozoa</taxon>
        <taxon>Nematoda</taxon>
        <taxon>Chromadorea</taxon>
        <taxon>Rhabditida</taxon>
        <taxon>Tylenchina</taxon>
        <taxon>Panagrolaimomorpha</taxon>
        <taxon>Panagrolaimoidea</taxon>
        <taxon>Panagrolaimidae</taxon>
        <taxon>Panagrolaimus</taxon>
    </lineage>
</organism>
<proteinExistence type="predicted"/>
<evidence type="ECO:0000313" key="1">
    <source>
        <dbReference type="Proteomes" id="UP000887580"/>
    </source>
</evidence>
<reference evidence="2" key="1">
    <citation type="submission" date="2022-11" db="UniProtKB">
        <authorList>
            <consortium name="WormBaseParasite"/>
        </authorList>
    </citation>
    <scope>IDENTIFICATION</scope>
</reference>
<accession>A0AC35EVY6</accession>
<protein>
    <submittedName>
        <fullName evidence="2">PCI domain-containing protein</fullName>
    </submittedName>
</protein>
<name>A0AC35EVY6_9BILA</name>